<sequence>MLPPWLIKDKRRWQFKIILTLTYMKKLITTLTLGIMLTSMAQGQSYLAENHPDRVILNLTNDAAHTQAVNWRTNVIQGSGQIAQLRIENNTPEFADSSIRVFQAESNVFADRENNQSMYHNVSFDQLQPDHTYNYRVGKEGAWSEWFQFRTAAQVDSLSFIYLGDAQNDLRSRWTRVYRKAIQTCPEADFVLHAGDLINRSNSDNEWGEWFYAGTGINSSYPQLMVPGNHEYFRDEQKVLTLDPHWQQQFRLPENGAAGLEESNYFVDYGPLRIIALNTQVIMLDSTYRTAQALWLEEVLKNNPSKWTVVMCHHPVYSTAKSRDNYQFSDLFRPLFEKYGVHLLLQGHDHTYARSALPSKKEKKTVYIVSVAGPKMYQIDTQKEWIQKSAENTQLFQVINIKGNTLYYKAYTADGVLYDHFELHR</sequence>
<evidence type="ECO:0000256" key="1">
    <source>
        <dbReference type="ARBA" id="ARBA00022729"/>
    </source>
</evidence>
<evidence type="ECO:0000313" key="4">
    <source>
        <dbReference type="EMBL" id="TJZ53335.1"/>
    </source>
</evidence>
<dbReference type="SUPFAM" id="SSF49363">
    <property type="entry name" value="Purple acid phosphatase, N-terminal domain"/>
    <property type="match status" value="1"/>
</dbReference>
<dbReference type="AlphaFoldDB" id="A0A4U0NGP1"/>
<dbReference type="InterPro" id="IPR004843">
    <property type="entry name" value="Calcineurin-like_PHP"/>
</dbReference>
<keyword evidence="1" id="KW-0732">Signal</keyword>
<reference evidence="4 5" key="1">
    <citation type="submission" date="2019-04" db="EMBL/GenBank/DDBJ databases">
        <title>Sphingobacterium olei sp. nov., isolated from oil-contaminated soil.</title>
        <authorList>
            <person name="Liu B."/>
        </authorList>
    </citation>
    <scope>NUCLEOTIDE SEQUENCE [LARGE SCALE GENOMIC DNA]</scope>
    <source>
        <strain evidence="4 5">HAL-9</strain>
    </source>
</reference>
<dbReference type="OrthoDB" id="9801383at2"/>
<comment type="caution">
    <text evidence="4">The sequence shown here is derived from an EMBL/GenBank/DDBJ whole genome shotgun (WGS) entry which is preliminary data.</text>
</comment>
<dbReference type="InterPro" id="IPR008963">
    <property type="entry name" value="Purple_acid_Pase-like_N"/>
</dbReference>
<dbReference type="GO" id="GO:0046872">
    <property type="term" value="F:metal ion binding"/>
    <property type="evidence" value="ECO:0007669"/>
    <property type="project" value="InterPro"/>
</dbReference>
<proteinExistence type="predicted"/>
<dbReference type="InterPro" id="IPR029052">
    <property type="entry name" value="Metallo-depent_PP-like"/>
</dbReference>
<protein>
    <submittedName>
        <fullName evidence="4">Metallophosphoesterase family protein</fullName>
    </submittedName>
</protein>
<dbReference type="PANTHER" id="PTHR45867">
    <property type="entry name" value="PURPLE ACID PHOSPHATASE"/>
    <property type="match status" value="1"/>
</dbReference>
<dbReference type="Gene3D" id="2.60.40.380">
    <property type="entry name" value="Purple acid phosphatase-like, N-terminal"/>
    <property type="match status" value="1"/>
</dbReference>
<feature type="domain" description="Purple acid phosphatase N-terminal" evidence="3">
    <location>
        <begin position="52"/>
        <end position="151"/>
    </location>
</feature>
<organism evidence="4 5">
    <name type="scientific">Sphingobacterium olei</name>
    <dbReference type="NCBI Taxonomy" id="2571155"/>
    <lineage>
        <taxon>Bacteria</taxon>
        <taxon>Pseudomonadati</taxon>
        <taxon>Bacteroidota</taxon>
        <taxon>Sphingobacteriia</taxon>
        <taxon>Sphingobacteriales</taxon>
        <taxon>Sphingobacteriaceae</taxon>
        <taxon>Sphingobacterium</taxon>
    </lineage>
</organism>
<dbReference type="PANTHER" id="PTHR45867:SF3">
    <property type="entry name" value="ACID PHOSPHATASE TYPE 7"/>
    <property type="match status" value="1"/>
</dbReference>
<dbReference type="Gene3D" id="3.60.21.10">
    <property type="match status" value="1"/>
</dbReference>
<gene>
    <name evidence="4" type="ORF">FAZ15_18490</name>
</gene>
<evidence type="ECO:0000259" key="2">
    <source>
        <dbReference type="Pfam" id="PF00149"/>
    </source>
</evidence>
<dbReference type="InterPro" id="IPR015914">
    <property type="entry name" value="PAPs_N"/>
</dbReference>
<dbReference type="Pfam" id="PF16656">
    <property type="entry name" value="Pur_ac_phosph_N"/>
    <property type="match status" value="1"/>
</dbReference>
<feature type="domain" description="Calcineurin-like phosphoesterase" evidence="2">
    <location>
        <begin position="164"/>
        <end position="352"/>
    </location>
</feature>
<evidence type="ECO:0000259" key="3">
    <source>
        <dbReference type="Pfam" id="PF16656"/>
    </source>
</evidence>
<dbReference type="EMBL" id="SUME01000008">
    <property type="protein sequence ID" value="TJZ53335.1"/>
    <property type="molecule type" value="Genomic_DNA"/>
</dbReference>
<dbReference type="Proteomes" id="UP000306808">
    <property type="component" value="Unassembled WGS sequence"/>
</dbReference>
<dbReference type="SUPFAM" id="SSF56300">
    <property type="entry name" value="Metallo-dependent phosphatases"/>
    <property type="match status" value="1"/>
</dbReference>
<dbReference type="Pfam" id="PF00149">
    <property type="entry name" value="Metallophos"/>
    <property type="match status" value="1"/>
</dbReference>
<keyword evidence="5" id="KW-1185">Reference proteome</keyword>
<name>A0A4U0NGP1_9SPHI</name>
<accession>A0A4U0NGP1</accession>
<dbReference type="GO" id="GO:0003993">
    <property type="term" value="F:acid phosphatase activity"/>
    <property type="evidence" value="ECO:0007669"/>
    <property type="project" value="InterPro"/>
</dbReference>
<evidence type="ECO:0000313" key="5">
    <source>
        <dbReference type="Proteomes" id="UP000306808"/>
    </source>
</evidence>